<keyword evidence="5 8" id="KW-1133">Transmembrane helix</keyword>
<dbReference type="GO" id="GO:0004252">
    <property type="term" value="F:serine-type endopeptidase activity"/>
    <property type="evidence" value="ECO:0007669"/>
    <property type="project" value="InterPro"/>
</dbReference>
<organism evidence="10 11">
    <name type="scientific">Methylobacterium soli</name>
    <dbReference type="NCBI Taxonomy" id="553447"/>
    <lineage>
        <taxon>Bacteria</taxon>
        <taxon>Pseudomonadati</taxon>
        <taxon>Pseudomonadota</taxon>
        <taxon>Alphaproteobacteria</taxon>
        <taxon>Hyphomicrobiales</taxon>
        <taxon>Methylobacteriaceae</taxon>
        <taxon>Methylobacterium</taxon>
    </lineage>
</organism>
<evidence type="ECO:0000256" key="8">
    <source>
        <dbReference type="SAM" id="Phobius"/>
    </source>
</evidence>
<feature type="transmembrane region" description="Helical" evidence="8">
    <location>
        <begin position="244"/>
        <end position="264"/>
    </location>
</feature>
<gene>
    <name evidence="10" type="ORF">F6X53_20315</name>
</gene>
<feature type="domain" description="Peptidase S54 rhomboid" evidence="9">
    <location>
        <begin position="101"/>
        <end position="261"/>
    </location>
</feature>
<evidence type="ECO:0000256" key="1">
    <source>
        <dbReference type="ARBA" id="ARBA00004141"/>
    </source>
</evidence>
<feature type="transmembrane region" description="Helical" evidence="8">
    <location>
        <begin position="15"/>
        <end position="35"/>
    </location>
</feature>
<dbReference type="GO" id="GO:0006508">
    <property type="term" value="P:proteolysis"/>
    <property type="evidence" value="ECO:0007669"/>
    <property type="project" value="UniProtKB-KW"/>
</dbReference>
<keyword evidence="11" id="KW-1185">Reference proteome</keyword>
<feature type="region of interest" description="Disordered" evidence="7">
    <location>
        <begin position="268"/>
        <end position="287"/>
    </location>
</feature>
<feature type="transmembrane region" description="Helical" evidence="8">
    <location>
        <begin position="137"/>
        <end position="157"/>
    </location>
</feature>
<keyword evidence="10" id="KW-0378">Hydrolase</keyword>
<dbReference type="SUPFAM" id="SSF144091">
    <property type="entry name" value="Rhomboid-like"/>
    <property type="match status" value="1"/>
</dbReference>
<comment type="subcellular location">
    <subcellularLocation>
        <location evidence="1">Membrane</location>
        <topology evidence="1">Multi-pass membrane protein</topology>
    </subcellularLocation>
</comment>
<evidence type="ECO:0000256" key="7">
    <source>
        <dbReference type="SAM" id="MobiDB-lite"/>
    </source>
</evidence>
<keyword evidence="2" id="KW-1003">Cell membrane</keyword>
<evidence type="ECO:0000256" key="6">
    <source>
        <dbReference type="ARBA" id="ARBA00023136"/>
    </source>
</evidence>
<dbReference type="InterPro" id="IPR022764">
    <property type="entry name" value="Peptidase_S54_rhomboid_dom"/>
</dbReference>
<proteinExistence type="predicted"/>
<dbReference type="PANTHER" id="PTHR43066:SF26">
    <property type="entry name" value="RHOMBOID PROTEASE GLPG"/>
    <property type="match status" value="1"/>
</dbReference>
<feature type="transmembrane region" description="Helical" evidence="8">
    <location>
        <begin position="217"/>
        <end position="238"/>
    </location>
</feature>
<dbReference type="InterPro" id="IPR035952">
    <property type="entry name" value="Rhomboid-like_sf"/>
</dbReference>
<evidence type="ECO:0000313" key="11">
    <source>
        <dbReference type="Proteomes" id="UP000474159"/>
    </source>
</evidence>
<keyword evidence="3" id="KW-0997">Cell inner membrane</keyword>
<evidence type="ECO:0000259" key="9">
    <source>
        <dbReference type="Pfam" id="PF01694"/>
    </source>
</evidence>
<evidence type="ECO:0000256" key="3">
    <source>
        <dbReference type="ARBA" id="ARBA00022519"/>
    </source>
</evidence>
<name>A0A6L3SUU8_9HYPH</name>
<dbReference type="GO" id="GO:0016020">
    <property type="term" value="C:membrane"/>
    <property type="evidence" value="ECO:0007669"/>
    <property type="project" value="UniProtKB-SubCell"/>
</dbReference>
<keyword evidence="6 8" id="KW-0472">Membrane</keyword>
<dbReference type="AlphaFoldDB" id="A0A6L3SUU8"/>
<dbReference type="RefSeq" id="WP_151002010.1">
    <property type="nucleotide sequence ID" value="NZ_BPQY01000107.1"/>
</dbReference>
<sequence>MDASPDFPRQSRVPVFNMPGVVTASIGLLLAIHALREFVLPDVWDTRLIIDLALLPARWTVAIDPAQADALLKAASAGDPDTATAREIFARYVVSEPGAMPWTFATYALLHGSWLHVIFNSVWLAAFGSPVARRCGAWRYGLLALVGTVAGAALHVVLDPLSLAPLVGASAGVSALMAAAARFVFQPPPPGLSIQSWQVPPRQPLESIPELLRNRTAVMFLGIWLVTNLLFGVVTLPLGAESAAVAWDAHLGGFVAGFLLFPLVDGRGQGGRGKDGRGMNGRGRPVR</sequence>
<dbReference type="PANTHER" id="PTHR43066">
    <property type="entry name" value="RHOMBOID-RELATED PROTEIN"/>
    <property type="match status" value="1"/>
</dbReference>
<dbReference type="Pfam" id="PF01694">
    <property type="entry name" value="Rhomboid"/>
    <property type="match status" value="1"/>
</dbReference>
<protein>
    <submittedName>
        <fullName evidence="10">Rhomboid family intramembrane serine protease</fullName>
    </submittedName>
</protein>
<keyword evidence="4 8" id="KW-0812">Transmembrane</keyword>
<evidence type="ECO:0000256" key="4">
    <source>
        <dbReference type="ARBA" id="ARBA00022692"/>
    </source>
</evidence>
<dbReference type="Gene3D" id="1.20.1540.10">
    <property type="entry name" value="Rhomboid-like"/>
    <property type="match status" value="1"/>
</dbReference>
<dbReference type="Proteomes" id="UP000474159">
    <property type="component" value="Unassembled WGS sequence"/>
</dbReference>
<feature type="transmembrane region" description="Helical" evidence="8">
    <location>
        <begin position="163"/>
        <end position="185"/>
    </location>
</feature>
<feature type="transmembrane region" description="Helical" evidence="8">
    <location>
        <begin position="104"/>
        <end position="125"/>
    </location>
</feature>
<keyword evidence="10" id="KW-0645">Protease</keyword>
<dbReference type="OrthoDB" id="9797190at2"/>
<evidence type="ECO:0000313" key="10">
    <source>
        <dbReference type="EMBL" id="KAB1077023.1"/>
    </source>
</evidence>
<reference evidence="10 11" key="1">
    <citation type="submission" date="2019-09" db="EMBL/GenBank/DDBJ databases">
        <title>YIM 48816 draft genome.</title>
        <authorList>
            <person name="Jiang L."/>
        </authorList>
    </citation>
    <scope>NUCLEOTIDE SEQUENCE [LARGE SCALE GENOMIC DNA]</scope>
    <source>
        <strain evidence="10 11">YIM 48816</strain>
    </source>
</reference>
<comment type="caution">
    <text evidence="10">The sequence shown here is derived from an EMBL/GenBank/DDBJ whole genome shotgun (WGS) entry which is preliminary data.</text>
</comment>
<evidence type="ECO:0000256" key="5">
    <source>
        <dbReference type="ARBA" id="ARBA00022989"/>
    </source>
</evidence>
<dbReference type="EMBL" id="VZZK01000024">
    <property type="protein sequence ID" value="KAB1077023.1"/>
    <property type="molecule type" value="Genomic_DNA"/>
</dbReference>
<accession>A0A6L3SUU8</accession>
<evidence type="ECO:0000256" key="2">
    <source>
        <dbReference type="ARBA" id="ARBA00022475"/>
    </source>
</evidence>